<name>A0ABW2RLI9_9BACL</name>
<dbReference type="EMBL" id="JBHTBW010000040">
    <property type="protein sequence ID" value="MFC7441898.1"/>
    <property type="molecule type" value="Genomic_DNA"/>
</dbReference>
<sequence length="71" mass="8035">MTVSHLKQVQLHVEGMSCQHCVRAVENTVKEAGAEAQVDLANRRVTIHYDENKVSLDQIKREIEEQGYSIA</sequence>
<evidence type="ECO:0000313" key="4">
    <source>
        <dbReference type="EMBL" id="MFC7441898.1"/>
    </source>
</evidence>
<evidence type="ECO:0000259" key="3">
    <source>
        <dbReference type="PROSITE" id="PS50846"/>
    </source>
</evidence>
<feature type="domain" description="HMA" evidence="3">
    <location>
        <begin position="7"/>
        <end position="71"/>
    </location>
</feature>
<dbReference type="PROSITE" id="PS50846">
    <property type="entry name" value="HMA_2"/>
    <property type="match status" value="1"/>
</dbReference>
<dbReference type="Proteomes" id="UP001596500">
    <property type="component" value="Unassembled WGS sequence"/>
</dbReference>
<dbReference type="InterPro" id="IPR036163">
    <property type="entry name" value="HMA_dom_sf"/>
</dbReference>
<proteinExistence type="predicted"/>
<dbReference type="Gene3D" id="3.30.70.100">
    <property type="match status" value="1"/>
</dbReference>
<accession>A0ABW2RLI9</accession>
<organism evidence="4 5">
    <name type="scientific">Laceyella putida</name>
    <dbReference type="NCBI Taxonomy" id="110101"/>
    <lineage>
        <taxon>Bacteria</taxon>
        <taxon>Bacillati</taxon>
        <taxon>Bacillota</taxon>
        <taxon>Bacilli</taxon>
        <taxon>Bacillales</taxon>
        <taxon>Thermoactinomycetaceae</taxon>
        <taxon>Laceyella</taxon>
    </lineage>
</organism>
<keyword evidence="2" id="KW-0479">Metal-binding</keyword>
<reference evidence="5" key="1">
    <citation type="journal article" date="2019" name="Int. J. Syst. Evol. Microbiol.">
        <title>The Global Catalogue of Microorganisms (GCM) 10K type strain sequencing project: providing services to taxonomists for standard genome sequencing and annotation.</title>
        <authorList>
            <consortium name="The Broad Institute Genomics Platform"/>
            <consortium name="The Broad Institute Genome Sequencing Center for Infectious Disease"/>
            <person name="Wu L."/>
            <person name="Ma J."/>
        </authorList>
    </citation>
    <scope>NUCLEOTIDE SEQUENCE [LARGE SCALE GENOMIC DNA]</scope>
    <source>
        <strain evidence="5">CGMCC 1.12942</strain>
    </source>
</reference>
<dbReference type="InterPro" id="IPR006121">
    <property type="entry name" value="HMA_dom"/>
</dbReference>
<dbReference type="Pfam" id="PF00403">
    <property type="entry name" value="HMA"/>
    <property type="match status" value="1"/>
</dbReference>
<evidence type="ECO:0000256" key="1">
    <source>
        <dbReference type="ARBA" id="ARBA00015313"/>
    </source>
</evidence>
<evidence type="ECO:0000256" key="2">
    <source>
        <dbReference type="ARBA" id="ARBA00022723"/>
    </source>
</evidence>
<dbReference type="PANTHER" id="PTHR46594:SF4">
    <property type="entry name" value="P-TYPE CATION-TRANSPORTING ATPASE"/>
    <property type="match status" value="1"/>
</dbReference>
<comment type="caution">
    <text evidence="4">The sequence shown here is derived from an EMBL/GenBank/DDBJ whole genome shotgun (WGS) entry which is preliminary data.</text>
</comment>
<gene>
    <name evidence="4" type="ORF">ACFQNG_12425</name>
</gene>
<protein>
    <recommendedName>
        <fullName evidence="1">Copper chaperone CopZ</fullName>
    </recommendedName>
</protein>
<evidence type="ECO:0000313" key="5">
    <source>
        <dbReference type="Proteomes" id="UP001596500"/>
    </source>
</evidence>
<keyword evidence="5" id="KW-1185">Reference proteome</keyword>
<dbReference type="SUPFAM" id="SSF55008">
    <property type="entry name" value="HMA, heavy metal-associated domain"/>
    <property type="match status" value="1"/>
</dbReference>
<dbReference type="PANTHER" id="PTHR46594">
    <property type="entry name" value="P-TYPE CATION-TRANSPORTING ATPASE"/>
    <property type="match status" value="1"/>
</dbReference>
<dbReference type="CDD" id="cd00371">
    <property type="entry name" value="HMA"/>
    <property type="match status" value="1"/>
</dbReference>
<dbReference type="RefSeq" id="WP_379865414.1">
    <property type="nucleotide sequence ID" value="NZ_JBHTBW010000040.1"/>
</dbReference>